<proteinExistence type="predicted"/>
<reference evidence="3" key="2">
    <citation type="submission" date="2020-11" db="EMBL/GenBank/DDBJ databases">
        <authorList>
            <person name="McCartney M.A."/>
            <person name="Auch B."/>
            <person name="Kono T."/>
            <person name="Mallez S."/>
            <person name="Becker A."/>
            <person name="Gohl D.M."/>
            <person name="Silverstein K.A.T."/>
            <person name="Koren S."/>
            <person name="Bechman K.B."/>
            <person name="Herman A."/>
            <person name="Abrahante J.E."/>
            <person name="Garbe J."/>
        </authorList>
    </citation>
    <scope>NUCLEOTIDE SEQUENCE</scope>
    <source>
        <strain evidence="3">Duluth1</strain>
        <tissue evidence="3">Whole animal</tissue>
    </source>
</reference>
<reference evidence="3" key="1">
    <citation type="journal article" date="2019" name="bioRxiv">
        <title>The Genome of the Zebra Mussel, Dreissena polymorpha: A Resource for Invasive Species Research.</title>
        <authorList>
            <person name="McCartney M.A."/>
            <person name="Auch B."/>
            <person name="Kono T."/>
            <person name="Mallez S."/>
            <person name="Zhang Y."/>
            <person name="Obille A."/>
            <person name="Becker A."/>
            <person name="Abrahante J.E."/>
            <person name="Garbe J."/>
            <person name="Badalamenti J.P."/>
            <person name="Herman A."/>
            <person name="Mangelson H."/>
            <person name="Liachko I."/>
            <person name="Sullivan S."/>
            <person name="Sone E.D."/>
            <person name="Koren S."/>
            <person name="Silverstein K.A.T."/>
            <person name="Beckman K.B."/>
            <person name="Gohl D.M."/>
        </authorList>
    </citation>
    <scope>NUCLEOTIDE SEQUENCE</scope>
    <source>
        <strain evidence="3">Duluth1</strain>
        <tissue evidence="3">Whole animal</tissue>
    </source>
</reference>
<comment type="caution">
    <text evidence="3">The sequence shown here is derived from an EMBL/GenBank/DDBJ whole genome shotgun (WGS) entry which is preliminary data.</text>
</comment>
<keyword evidence="4" id="KW-1185">Reference proteome</keyword>
<dbReference type="Proteomes" id="UP000828390">
    <property type="component" value="Unassembled WGS sequence"/>
</dbReference>
<dbReference type="EMBL" id="JAIWYP010000003">
    <property type="protein sequence ID" value="KAH3845413.1"/>
    <property type="molecule type" value="Genomic_DNA"/>
</dbReference>
<evidence type="ECO:0000256" key="1">
    <source>
        <dbReference type="SAM" id="MobiDB-lite"/>
    </source>
</evidence>
<dbReference type="EMBL" id="JAIWYP010000003">
    <property type="protein sequence ID" value="KAH3845472.1"/>
    <property type="molecule type" value="Genomic_DNA"/>
</dbReference>
<protein>
    <submittedName>
        <fullName evidence="3">Uncharacterized protein</fullName>
    </submittedName>
</protein>
<evidence type="ECO:0000313" key="2">
    <source>
        <dbReference type="EMBL" id="KAH3845413.1"/>
    </source>
</evidence>
<dbReference type="AlphaFoldDB" id="A0A9D4KUK1"/>
<accession>A0A9D4KUK1</accession>
<feature type="region of interest" description="Disordered" evidence="1">
    <location>
        <begin position="21"/>
        <end position="43"/>
    </location>
</feature>
<gene>
    <name evidence="2" type="ORF">DPMN_087693</name>
    <name evidence="3" type="ORF">DPMN_087753</name>
</gene>
<evidence type="ECO:0000313" key="4">
    <source>
        <dbReference type="Proteomes" id="UP000828390"/>
    </source>
</evidence>
<name>A0A9D4KUK1_DREPO</name>
<organism evidence="3 4">
    <name type="scientific">Dreissena polymorpha</name>
    <name type="common">Zebra mussel</name>
    <name type="synonym">Mytilus polymorpha</name>
    <dbReference type="NCBI Taxonomy" id="45954"/>
    <lineage>
        <taxon>Eukaryota</taxon>
        <taxon>Metazoa</taxon>
        <taxon>Spiralia</taxon>
        <taxon>Lophotrochozoa</taxon>
        <taxon>Mollusca</taxon>
        <taxon>Bivalvia</taxon>
        <taxon>Autobranchia</taxon>
        <taxon>Heteroconchia</taxon>
        <taxon>Euheterodonta</taxon>
        <taxon>Imparidentia</taxon>
        <taxon>Neoheterodontei</taxon>
        <taxon>Myida</taxon>
        <taxon>Dreissenoidea</taxon>
        <taxon>Dreissenidae</taxon>
        <taxon>Dreissena</taxon>
    </lineage>
</organism>
<evidence type="ECO:0000313" key="3">
    <source>
        <dbReference type="EMBL" id="KAH3845472.1"/>
    </source>
</evidence>
<sequence length="73" mass="8108">MLKPKFSVDRIEKTAGKSVILEQQSTSAKPDHVDGPHNVESLGHTDRLQGQTVNFSPFLSVLRSCCQRKLQST</sequence>
<feature type="compositionally biased region" description="Basic and acidic residues" evidence="1">
    <location>
        <begin position="29"/>
        <end position="43"/>
    </location>
</feature>